<accession>W1PS05</accession>
<evidence type="ECO:0000313" key="3">
    <source>
        <dbReference type="Proteomes" id="UP000017836"/>
    </source>
</evidence>
<dbReference type="EMBL" id="KI392605">
    <property type="protein sequence ID" value="ERN12792.1"/>
    <property type="molecule type" value="Genomic_DNA"/>
</dbReference>
<dbReference type="SUPFAM" id="SSF47353">
    <property type="entry name" value="Retrovirus capsid dimerization domain-like"/>
    <property type="match status" value="1"/>
</dbReference>
<dbReference type="Gramene" id="ERN12792">
    <property type="protein sequence ID" value="ERN12792"/>
    <property type="gene ID" value="AMTR_s00043p00213130"/>
</dbReference>
<keyword evidence="3" id="KW-1185">Reference proteome</keyword>
<protein>
    <recommendedName>
        <fullName evidence="1">Retrotransposon gag domain-containing protein</fullName>
    </recommendedName>
</protein>
<organism evidence="2 3">
    <name type="scientific">Amborella trichopoda</name>
    <dbReference type="NCBI Taxonomy" id="13333"/>
    <lineage>
        <taxon>Eukaryota</taxon>
        <taxon>Viridiplantae</taxon>
        <taxon>Streptophyta</taxon>
        <taxon>Embryophyta</taxon>
        <taxon>Tracheophyta</taxon>
        <taxon>Spermatophyta</taxon>
        <taxon>Magnoliopsida</taxon>
        <taxon>Amborellales</taxon>
        <taxon>Amborellaceae</taxon>
        <taxon>Amborella</taxon>
    </lineage>
</organism>
<dbReference type="Pfam" id="PF03732">
    <property type="entry name" value="Retrotrans_gag"/>
    <property type="match status" value="1"/>
</dbReference>
<dbReference type="InterPro" id="IPR008916">
    <property type="entry name" value="Retrov_capsid_C"/>
</dbReference>
<dbReference type="Gene3D" id="1.10.1200.30">
    <property type="match status" value="1"/>
</dbReference>
<feature type="domain" description="Retrotransposon gag" evidence="1">
    <location>
        <begin position="55"/>
        <end position="139"/>
    </location>
</feature>
<dbReference type="HOGENOM" id="CLU_1706640_0_0_1"/>
<sequence length="154" mass="17560">MVSSRPIFKPLYQFYNPQPREAPSMAPTYLPLHQQTPLNLADQLATLGSNPWRPTGDAITWYNEFVRDYPKASSREMFKRFIAHFGTKKPQSITVGELVSLKQGPDEPFTDFVDRFNDVASKVKECPLLDHAKTNMILENVNNERRSSAMALSL</sequence>
<evidence type="ECO:0000313" key="2">
    <source>
        <dbReference type="EMBL" id="ERN12792.1"/>
    </source>
</evidence>
<reference evidence="3" key="1">
    <citation type="journal article" date="2013" name="Science">
        <title>The Amborella genome and the evolution of flowering plants.</title>
        <authorList>
            <consortium name="Amborella Genome Project"/>
        </authorList>
    </citation>
    <scope>NUCLEOTIDE SEQUENCE [LARGE SCALE GENOMIC DNA]</scope>
</reference>
<proteinExistence type="predicted"/>
<gene>
    <name evidence="2" type="ORF">AMTR_s00043p00213130</name>
</gene>
<evidence type="ECO:0000259" key="1">
    <source>
        <dbReference type="Pfam" id="PF03732"/>
    </source>
</evidence>
<dbReference type="AlphaFoldDB" id="W1PS05"/>
<dbReference type="InterPro" id="IPR005162">
    <property type="entry name" value="Retrotrans_gag_dom"/>
</dbReference>
<dbReference type="Proteomes" id="UP000017836">
    <property type="component" value="Unassembled WGS sequence"/>
</dbReference>
<name>W1PS05_AMBTC</name>